<keyword evidence="1" id="KW-1133">Transmembrane helix</keyword>
<evidence type="ECO:0000256" key="1">
    <source>
        <dbReference type="SAM" id="Phobius"/>
    </source>
</evidence>
<gene>
    <name evidence="2" type="ORF">CEXT_350011</name>
</gene>
<protein>
    <recommendedName>
        <fullName evidence="4">Secreted protein</fullName>
    </recommendedName>
</protein>
<sequence>MFSADLAHGCVLFPAHMHSAHAPLLSIFIFFSSIATVTVQLSMKLRRASLLSRSPSLVLSAGFKKGYRGFSVSIEERHLPRSSGRQRDFLQDDRYCFHG</sequence>
<organism evidence="2 3">
    <name type="scientific">Caerostris extrusa</name>
    <name type="common">Bark spider</name>
    <name type="synonym">Caerostris bankana</name>
    <dbReference type="NCBI Taxonomy" id="172846"/>
    <lineage>
        <taxon>Eukaryota</taxon>
        <taxon>Metazoa</taxon>
        <taxon>Ecdysozoa</taxon>
        <taxon>Arthropoda</taxon>
        <taxon>Chelicerata</taxon>
        <taxon>Arachnida</taxon>
        <taxon>Araneae</taxon>
        <taxon>Araneomorphae</taxon>
        <taxon>Entelegynae</taxon>
        <taxon>Araneoidea</taxon>
        <taxon>Araneidae</taxon>
        <taxon>Caerostris</taxon>
    </lineage>
</organism>
<name>A0AAV4P609_CAEEX</name>
<keyword evidence="1" id="KW-0812">Transmembrane</keyword>
<dbReference type="Proteomes" id="UP001054945">
    <property type="component" value="Unassembled WGS sequence"/>
</dbReference>
<reference evidence="2 3" key="1">
    <citation type="submission" date="2021-06" db="EMBL/GenBank/DDBJ databases">
        <title>Caerostris extrusa draft genome.</title>
        <authorList>
            <person name="Kono N."/>
            <person name="Arakawa K."/>
        </authorList>
    </citation>
    <scope>NUCLEOTIDE SEQUENCE [LARGE SCALE GENOMIC DNA]</scope>
</reference>
<keyword evidence="1" id="KW-0472">Membrane</keyword>
<evidence type="ECO:0000313" key="3">
    <source>
        <dbReference type="Proteomes" id="UP001054945"/>
    </source>
</evidence>
<dbReference type="EMBL" id="BPLR01004086">
    <property type="protein sequence ID" value="GIX92010.1"/>
    <property type="molecule type" value="Genomic_DNA"/>
</dbReference>
<evidence type="ECO:0008006" key="4">
    <source>
        <dbReference type="Google" id="ProtNLM"/>
    </source>
</evidence>
<evidence type="ECO:0000313" key="2">
    <source>
        <dbReference type="EMBL" id="GIX92010.1"/>
    </source>
</evidence>
<keyword evidence="3" id="KW-1185">Reference proteome</keyword>
<proteinExistence type="predicted"/>
<comment type="caution">
    <text evidence="2">The sequence shown here is derived from an EMBL/GenBank/DDBJ whole genome shotgun (WGS) entry which is preliminary data.</text>
</comment>
<accession>A0AAV4P609</accession>
<dbReference type="AlphaFoldDB" id="A0AAV4P609"/>
<feature type="transmembrane region" description="Helical" evidence="1">
    <location>
        <begin position="20"/>
        <end position="43"/>
    </location>
</feature>